<comment type="caution">
    <text evidence="8">The sequence shown here is derived from an EMBL/GenBank/DDBJ whole genome shotgun (WGS) entry which is preliminary data.</text>
</comment>
<dbReference type="PROSITE" id="PS50048">
    <property type="entry name" value="ZN2_CY6_FUNGAL_2"/>
    <property type="match status" value="1"/>
</dbReference>
<dbReference type="STRING" id="1231657.A0A1Y1ZFP4"/>
<accession>A0A1Y1ZFP4</accession>
<dbReference type="EMBL" id="MCFA01000092">
    <property type="protein sequence ID" value="ORY08984.1"/>
    <property type="molecule type" value="Genomic_DNA"/>
</dbReference>
<dbReference type="SMART" id="SM00066">
    <property type="entry name" value="GAL4"/>
    <property type="match status" value="1"/>
</dbReference>
<evidence type="ECO:0000256" key="5">
    <source>
        <dbReference type="ARBA" id="ARBA00023163"/>
    </source>
</evidence>
<keyword evidence="5" id="KW-0804">Transcription</keyword>
<keyword evidence="4" id="KW-0238">DNA-binding</keyword>
<dbReference type="InterPro" id="IPR052360">
    <property type="entry name" value="Transcr_Regulatory_Proteins"/>
</dbReference>
<dbReference type="InterPro" id="IPR036864">
    <property type="entry name" value="Zn2-C6_fun-type_DNA-bd_sf"/>
</dbReference>
<evidence type="ECO:0000259" key="7">
    <source>
        <dbReference type="PROSITE" id="PS50048"/>
    </source>
</evidence>
<dbReference type="PANTHER" id="PTHR36206">
    <property type="entry name" value="ASPERCRYPTIN BIOSYNTHESIS CLUSTER-SPECIFIC TRANSCRIPTION REGULATOR ATNN-RELATED"/>
    <property type="match status" value="1"/>
</dbReference>
<keyword evidence="3" id="KW-0805">Transcription regulation</keyword>
<dbReference type="PANTHER" id="PTHR36206:SF12">
    <property type="entry name" value="ASPERCRYPTIN BIOSYNTHESIS CLUSTER-SPECIFIC TRANSCRIPTION REGULATOR ATNN-RELATED"/>
    <property type="match status" value="1"/>
</dbReference>
<dbReference type="SUPFAM" id="SSF57701">
    <property type="entry name" value="Zn2/Cys6 DNA-binding domain"/>
    <property type="match status" value="1"/>
</dbReference>
<dbReference type="CDD" id="cd00067">
    <property type="entry name" value="GAL4"/>
    <property type="match status" value="1"/>
</dbReference>
<evidence type="ECO:0000256" key="2">
    <source>
        <dbReference type="ARBA" id="ARBA00022833"/>
    </source>
</evidence>
<dbReference type="GO" id="GO:0008270">
    <property type="term" value="F:zinc ion binding"/>
    <property type="evidence" value="ECO:0007669"/>
    <property type="project" value="InterPro"/>
</dbReference>
<keyword evidence="6" id="KW-0539">Nucleus</keyword>
<dbReference type="GO" id="GO:0003677">
    <property type="term" value="F:DNA binding"/>
    <property type="evidence" value="ECO:0007669"/>
    <property type="project" value="UniProtKB-KW"/>
</dbReference>
<proteinExistence type="predicted"/>
<dbReference type="Proteomes" id="UP000193144">
    <property type="component" value="Unassembled WGS sequence"/>
</dbReference>
<evidence type="ECO:0000256" key="3">
    <source>
        <dbReference type="ARBA" id="ARBA00023015"/>
    </source>
</evidence>
<dbReference type="GO" id="GO:0000981">
    <property type="term" value="F:DNA-binding transcription factor activity, RNA polymerase II-specific"/>
    <property type="evidence" value="ECO:0007669"/>
    <property type="project" value="InterPro"/>
</dbReference>
<dbReference type="PRINTS" id="PR00755">
    <property type="entry name" value="AFLATOXINBRP"/>
</dbReference>
<dbReference type="Gene3D" id="4.10.240.10">
    <property type="entry name" value="Zn(2)-C6 fungal-type DNA-binding domain"/>
    <property type="match status" value="1"/>
</dbReference>
<protein>
    <recommendedName>
        <fullName evidence="7">Zn(2)-C6 fungal-type domain-containing protein</fullName>
    </recommendedName>
</protein>
<dbReference type="OrthoDB" id="3172332at2759"/>
<dbReference type="Pfam" id="PF00172">
    <property type="entry name" value="Zn_clus"/>
    <property type="match status" value="1"/>
</dbReference>
<keyword evidence="2" id="KW-0862">Zinc</keyword>
<evidence type="ECO:0000256" key="6">
    <source>
        <dbReference type="ARBA" id="ARBA00023242"/>
    </source>
</evidence>
<feature type="domain" description="Zn(2)-C6 fungal-type" evidence="7">
    <location>
        <begin position="21"/>
        <end position="49"/>
    </location>
</feature>
<dbReference type="InterPro" id="IPR001138">
    <property type="entry name" value="Zn2Cys6_DnaBD"/>
</dbReference>
<keyword evidence="1" id="KW-0479">Metal-binding</keyword>
<evidence type="ECO:0000313" key="9">
    <source>
        <dbReference type="Proteomes" id="UP000193144"/>
    </source>
</evidence>
<name>A0A1Y1ZFP4_9PLEO</name>
<evidence type="ECO:0000256" key="4">
    <source>
        <dbReference type="ARBA" id="ARBA00023125"/>
    </source>
</evidence>
<reference evidence="8 9" key="1">
    <citation type="submission" date="2016-07" db="EMBL/GenBank/DDBJ databases">
        <title>Pervasive Adenine N6-methylation of Active Genes in Fungi.</title>
        <authorList>
            <consortium name="DOE Joint Genome Institute"/>
            <person name="Mondo S.J."/>
            <person name="Dannebaum R.O."/>
            <person name="Kuo R.C."/>
            <person name="Labutti K."/>
            <person name="Haridas S."/>
            <person name="Kuo A."/>
            <person name="Salamov A."/>
            <person name="Ahrendt S.R."/>
            <person name="Lipzen A."/>
            <person name="Sullivan W."/>
            <person name="Andreopoulos W.B."/>
            <person name="Clum A."/>
            <person name="Lindquist E."/>
            <person name="Daum C."/>
            <person name="Ramamoorthy G.K."/>
            <person name="Gryganskyi A."/>
            <person name="Culley D."/>
            <person name="Magnuson J.K."/>
            <person name="James T.Y."/>
            <person name="O'Malley M.A."/>
            <person name="Stajich J.E."/>
            <person name="Spatafora J.W."/>
            <person name="Visel A."/>
            <person name="Grigoriev I.V."/>
        </authorList>
    </citation>
    <scope>NUCLEOTIDE SEQUENCE [LARGE SCALE GENOMIC DNA]</scope>
    <source>
        <strain evidence="8 9">CBS 115471</strain>
    </source>
</reference>
<sequence length="429" mass="47391">MATSLVTRKRNVQGRTKVRTGCATCRKRKIKCDESKPSCRKCGDTGRKCDGYESPFRLFTAQPIKDGGASAIDFDTELSSISPALPQTKPWDIDLLNHYFSTKTVFNVKLGCNEEARKVLQASLTDPSIRHALSSLRALRDEFESTGGIPAYVAQQTPSHDHGLRHYCMALKGLASNLSYPHSNGLKSALLCCQIFISIEQVRGNYAAMAQHILQGLKIMREYRARPNFVAGEGLVPAHHEELPFIDVFIIKLFVAPCRFAEAPATADMSGTAISRGVISLQQRSVEPGNLRTIVPDMRTKLTRIATSTLDFLDKVSHLESPGDALRLLSEKAFLLESLESWLIDFETVQPVTGHPNTESISATFQRLFYHILKIVLVGALDPSPDPHVKLRTESDRLWSIVSNLSERVKGYRTRINTGGSQGPSSGVP</sequence>
<evidence type="ECO:0000256" key="1">
    <source>
        <dbReference type="ARBA" id="ARBA00022723"/>
    </source>
</evidence>
<organism evidence="8 9">
    <name type="scientific">Clohesyomyces aquaticus</name>
    <dbReference type="NCBI Taxonomy" id="1231657"/>
    <lineage>
        <taxon>Eukaryota</taxon>
        <taxon>Fungi</taxon>
        <taxon>Dikarya</taxon>
        <taxon>Ascomycota</taxon>
        <taxon>Pezizomycotina</taxon>
        <taxon>Dothideomycetes</taxon>
        <taxon>Pleosporomycetidae</taxon>
        <taxon>Pleosporales</taxon>
        <taxon>Lindgomycetaceae</taxon>
        <taxon>Clohesyomyces</taxon>
    </lineage>
</organism>
<keyword evidence="9" id="KW-1185">Reference proteome</keyword>
<evidence type="ECO:0000313" key="8">
    <source>
        <dbReference type="EMBL" id="ORY08984.1"/>
    </source>
</evidence>
<dbReference type="PROSITE" id="PS00463">
    <property type="entry name" value="ZN2_CY6_FUNGAL_1"/>
    <property type="match status" value="1"/>
</dbReference>
<gene>
    <name evidence="8" type="ORF">BCR34DRAFT_625969</name>
</gene>
<dbReference type="AlphaFoldDB" id="A0A1Y1ZFP4"/>